<sequence length="120" mass="12400">MRRPSRTVRTIEPKSSSSSTRSAASRATSVPRRPIATPMCAAFSAGASLTPSPVIATTSPFAFSASTMRSFCSGMMRANTPHSRMRATSSKSSIRSNSSPVMVCVASMPASAAIARAVAG</sequence>
<gene>
    <name evidence="2" type="ORF">MBSD_1435</name>
</gene>
<evidence type="ECO:0000313" key="2">
    <source>
        <dbReference type="EMBL" id="GAN44899.1"/>
    </source>
</evidence>
<organism evidence="2">
    <name type="scientific">Mizugakiibacter sediminis</name>
    <dbReference type="NCBI Taxonomy" id="1475481"/>
    <lineage>
        <taxon>Bacteria</taxon>
        <taxon>Pseudomonadati</taxon>
        <taxon>Pseudomonadota</taxon>
        <taxon>Gammaproteobacteria</taxon>
        <taxon>Lysobacterales</taxon>
        <taxon>Rhodanobacteraceae</taxon>
        <taxon>Mizugakiibacter</taxon>
    </lineage>
</organism>
<dbReference type="AlphaFoldDB" id="A0A0S6Z131"/>
<accession>A0A0S6Z131</accession>
<feature type="compositionally biased region" description="Low complexity" evidence="1">
    <location>
        <begin position="15"/>
        <end position="29"/>
    </location>
</feature>
<reference evidence="2" key="1">
    <citation type="submission" date="2015-03" db="EMBL/GenBank/DDBJ databases">
        <title>Draft genome sequence of Mizugakiibacter sediminis skMP5.</title>
        <authorList>
            <person name="Watanabe T."/>
            <person name="Kojima H."/>
            <person name="Fukui M."/>
        </authorList>
    </citation>
    <scope>NUCLEOTIDE SEQUENCE</scope>
    <source>
        <strain evidence="2">SkMP5</strain>
    </source>
</reference>
<dbReference type="HOGENOM" id="CLU_2047026_0_0_6"/>
<dbReference type="EMBL" id="DF952378">
    <property type="protein sequence ID" value="GAN44899.1"/>
    <property type="molecule type" value="Genomic_DNA"/>
</dbReference>
<protein>
    <submittedName>
        <fullName evidence="2">Uncharacterized protein</fullName>
    </submittedName>
</protein>
<evidence type="ECO:0000256" key="1">
    <source>
        <dbReference type="SAM" id="MobiDB-lite"/>
    </source>
</evidence>
<feature type="region of interest" description="Disordered" evidence="1">
    <location>
        <begin position="1"/>
        <end position="32"/>
    </location>
</feature>
<name>A0A0S6Z131_9GAMM</name>
<proteinExistence type="predicted"/>